<evidence type="ECO:0000313" key="11">
    <source>
        <dbReference type="Proteomes" id="UP000323865"/>
    </source>
</evidence>
<proteinExistence type="predicted"/>
<evidence type="ECO:0000256" key="4">
    <source>
        <dbReference type="ARBA" id="ARBA00023136"/>
    </source>
</evidence>
<evidence type="ECO:0000313" key="9">
    <source>
        <dbReference type="EMBL" id="QEU11223.1"/>
    </source>
</evidence>
<evidence type="ECO:0000256" key="2">
    <source>
        <dbReference type="ARBA" id="ARBA00022692"/>
    </source>
</evidence>
<dbReference type="RefSeq" id="WP_065248402.1">
    <property type="nucleotide sequence ID" value="NZ_CP012117.1"/>
</dbReference>
<dbReference type="Pfam" id="PF13515">
    <property type="entry name" value="FUSC_2"/>
    <property type="match status" value="1"/>
</dbReference>
<dbReference type="Proteomes" id="UP000323865">
    <property type="component" value="Chromosome"/>
</dbReference>
<dbReference type="Proteomes" id="UP000092596">
    <property type="component" value="Chromosome"/>
</dbReference>
<evidence type="ECO:0000256" key="3">
    <source>
        <dbReference type="ARBA" id="ARBA00022989"/>
    </source>
</evidence>
<reference evidence="8 10" key="1">
    <citation type="submission" date="2015-06" db="EMBL/GenBank/DDBJ databases">
        <title>Investigation of pathophysiology for high-risk pregnancy and development of treatment modality based on it.</title>
        <authorList>
            <person name="Kim B.-C."/>
            <person name="Lim S."/>
        </authorList>
    </citation>
    <scope>NUCLEOTIDE SEQUENCE [LARGE SCALE GENOMIC DNA]</scope>
    <source>
        <strain evidence="8 10">AD1-86</strain>
    </source>
</reference>
<dbReference type="AlphaFoldDB" id="A0A1B0ZKJ9"/>
<protein>
    <submittedName>
        <fullName evidence="9">FUSC family protein</fullName>
    </submittedName>
</protein>
<keyword evidence="11" id="KW-1185">Reference proteome</keyword>
<reference evidence="9 11" key="2">
    <citation type="submission" date="2019-09" db="EMBL/GenBank/DDBJ databases">
        <title>FDA dAtabase for Regulatory Grade micrObial Sequences (FDA-ARGOS): Supporting development and validation of Infectious Disease Dx tests.</title>
        <authorList>
            <person name="Sciortino C."/>
            <person name="Tallon L."/>
            <person name="Sadzewicz L."/>
            <person name="Vavikolanu K."/>
            <person name="Mehta A."/>
            <person name="Aluvathingal J."/>
            <person name="Nadendla S."/>
            <person name="Nandy P."/>
            <person name="Geyer C."/>
            <person name="Yan Y."/>
            <person name="Sichtig H."/>
        </authorList>
    </citation>
    <scope>NUCLEOTIDE SEQUENCE [LARGE SCALE GENOMIC DNA]</scope>
    <source>
        <strain evidence="9 11">FDAARGOS_640</strain>
    </source>
</reference>
<keyword evidence="2 6" id="KW-0812">Transmembrane</keyword>
<accession>A0A1B0ZKJ9</accession>
<evidence type="ECO:0000313" key="8">
    <source>
        <dbReference type="EMBL" id="ANP28408.1"/>
    </source>
</evidence>
<feature type="compositionally biased region" description="Basic and acidic residues" evidence="5">
    <location>
        <begin position="404"/>
        <end position="416"/>
    </location>
</feature>
<keyword evidence="4 6" id="KW-0472">Membrane</keyword>
<dbReference type="KEGG" id="dva:DAD186_18580"/>
<keyword evidence="3 6" id="KW-1133">Transmembrane helix</keyword>
<name>A0A1B0ZKJ9_9MICO</name>
<dbReference type="InterPro" id="IPR049453">
    <property type="entry name" value="Memb_transporter_dom"/>
</dbReference>
<evidence type="ECO:0000259" key="7">
    <source>
        <dbReference type="Pfam" id="PF13515"/>
    </source>
</evidence>
<dbReference type="EMBL" id="CP044108">
    <property type="protein sequence ID" value="QEU11223.1"/>
    <property type="molecule type" value="Genomic_DNA"/>
</dbReference>
<feature type="domain" description="Integral membrane bound transporter" evidence="7">
    <location>
        <begin position="37"/>
        <end position="156"/>
    </location>
</feature>
<dbReference type="STRING" id="1630135.DAD186_18580"/>
<dbReference type="PATRIC" id="fig|1630135.4.peg.1856"/>
<dbReference type="EMBL" id="CP012117">
    <property type="protein sequence ID" value="ANP28408.1"/>
    <property type="molecule type" value="Genomic_DNA"/>
</dbReference>
<evidence type="ECO:0000256" key="5">
    <source>
        <dbReference type="SAM" id="MobiDB-lite"/>
    </source>
</evidence>
<feature type="transmembrane region" description="Helical" evidence="6">
    <location>
        <begin position="44"/>
        <end position="62"/>
    </location>
</feature>
<evidence type="ECO:0000256" key="1">
    <source>
        <dbReference type="ARBA" id="ARBA00004141"/>
    </source>
</evidence>
<comment type="subcellular location">
    <subcellularLocation>
        <location evidence="1">Membrane</location>
        <topology evidence="1">Multi-pass membrane protein</topology>
    </subcellularLocation>
</comment>
<gene>
    <name evidence="8" type="ORF">DAD186_18580</name>
    <name evidence="9" type="ORF">FOB48_02150</name>
</gene>
<sequence length="416" mass="45726">MKSPKLNDWLHAGASRASDGAWQILLAAFTAAAAYWLSKHLWGHPAPFYSGITAFLIIGLTLETKIRKSIDMSTGVFTGIILGEIARLVIGSGTWQLFVTLFVSLMLARFIKASVIFSIQVGIQSMIVLLLPQTPTMTPQGRALDAITGISLGLLVHIAFSRDPRHEQRKAADKFFEELRNALTKLSEAALKGDSRLATKALTQIRSTSQRHTDAWALANDTANELTSYSPTLHRHHEHVNRVQHLLVGSDRAMRNARVIARREVEFLRVTQPHTFPNLAEALTAAVNAIDEIQAGVDTEADFTQARRKLRLFCAHLTPETLLATAEGTVGRLGHFEGISLVIQLRALAVDLLEATGLPSSDARRFLPSLIVVADSDIVGPRPITREMKAVEPPASTEALELLITDRTDPDRKRKP</sequence>
<evidence type="ECO:0000256" key="6">
    <source>
        <dbReference type="SAM" id="Phobius"/>
    </source>
</evidence>
<feature type="region of interest" description="Disordered" evidence="5">
    <location>
        <begin position="391"/>
        <end position="416"/>
    </location>
</feature>
<organism evidence="8 10">
    <name type="scientific">Dermabacter vaginalis</name>
    <dbReference type="NCBI Taxonomy" id="1630135"/>
    <lineage>
        <taxon>Bacteria</taxon>
        <taxon>Bacillati</taxon>
        <taxon>Actinomycetota</taxon>
        <taxon>Actinomycetes</taxon>
        <taxon>Micrococcales</taxon>
        <taxon>Dermabacteraceae</taxon>
        <taxon>Dermabacter</taxon>
    </lineage>
</organism>
<dbReference type="GO" id="GO:0016020">
    <property type="term" value="C:membrane"/>
    <property type="evidence" value="ECO:0007669"/>
    <property type="project" value="UniProtKB-SubCell"/>
</dbReference>
<evidence type="ECO:0000313" key="10">
    <source>
        <dbReference type="Proteomes" id="UP000092596"/>
    </source>
</evidence>
<feature type="transmembrane region" description="Helical" evidence="6">
    <location>
        <begin position="21"/>
        <end position="38"/>
    </location>
</feature>
<feature type="transmembrane region" description="Helical" evidence="6">
    <location>
        <begin position="74"/>
        <end position="98"/>
    </location>
</feature>